<proteinExistence type="predicted"/>
<gene>
    <name evidence="2" type="ORF">GS398_08980</name>
</gene>
<dbReference type="EMBL" id="WVHS01000002">
    <property type="protein sequence ID" value="MXV15434.1"/>
    <property type="molecule type" value="Genomic_DNA"/>
</dbReference>
<feature type="signal peptide" evidence="1">
    <location>
        <begin position="1"/>
        <end position="22"/>
    </location>
</feature>
<protein>
    <submittedName>
        <fullName evidence="2">T9SS type B sorting domain-containing protein</fullName>
    </submittedName>
</protein>
<dbReference type="InterPro" id="IPR026341">
    <property type="entry name" value="T9SS_type_B"/>
</dbReference>
<dbReference type="Gene3D" id="2.60.120.260">
    <property type="entry name" value="Galactose-binding domain-like"/>
    <property type="match status" value="1"/>
</dbReference>
<dbReference type="AlphaFoldDB" id="A0A7K1XWQ0"/>
<comment type="caution">
    <text evidence="2">The sequence shown here is derived from an EMBL/GenBank/DDBJ whole genome shotgun (WGS) entry which is preliminary data.</text>
</comment>
<feature type="chain" id="PRO_5029884227" evidence="1">
    <location>
        <begin position="23"/>
        <end position="489"/>
    </location>
</feature>
<dbReference type="Pfam" id="PF13585">
    <property type="entry name" value="CHU_C"/>
    <property type="match status" value="1"/>
</dbReference>
<evidence type="ECO:0000313" key="2">
    <source>
        <dbReference type="EMBL" id="MXV15434.1"/>
    </source>
</evidence>
<keyword evidence="1" id="KW-0732">Signal</keyword>
<accession>A0A7K1XWQ0</accession>
<name>A0A7K1XWQ0_9SPHI</name>
<keyword evidence="3" id="KW-1185">Reference proteome</keyword>
<sequence>MKSPFARYFAVFAVLCWLPVLAAAQTCSGSLGDPVVNFTFGKGAAESVPLPGAATNYTYLPSWGCLNDGYYQVASNITNCHTGTWWQLTEDHTPGDQGGNMMIVNASNNPGVFYQQTVTGLCPNTTYEFAAWIINIDKSDPILPNISFSIETTSGQVLSQPYSTGNIQNSSTPTWVKYGFLFSTTPGVQDVVLVIRNNAPGGQGNDLALDDITFRACGPVLNTQNTSQANSSEVCEGTASTVKLLATTSAGFSDPVYQWQVNQNDGTGWTDIAGATGLTSQYPVNAASSKGYSFRLASSERANIGSPRCRVYSLPFDLPVVPKVTADAGPDKVTFENQPVKLEGKATGKKYTVLWTPADYLDDPTSLQPLASPPTDMTYRLLITSDDGCTSSAAGEVKVKVYNNLVIPNTFSPNGDGINDTWQIIGLSSYVQSITRIYDRYGSMVHQSKNTNLVWDGSIDGKKAGPGTYNYIIRLNDGSTFSGWLMLVR</sequence>
<dbReference type="Proteomes" id="UP000451233">
    <property type="component" value="Unassembled WGS sequence"/>
</dbReference>
<dbReference type="RefSeq" id="WP_160906430.1">
    <property type="nucleotide sequence ID" value="NZ_WVHS01000002.1"/>
</dbReference>
<organism evidence="2 3">
    <name type="scientific">Hufsiella ginkgonis</name>
    <dbReference type="NCBI Taxonomy" id="2695274"/>
    <lineage>
        <taxon>Bacteria</taxon>
        <taxon>Pseudomonadati</taxon>
        <taxon>Bacteroidota</taxon>
        <taxon>Sphingobacteriia</taxon>
        <taxon>Sphingobacteriales</taxon>
        <taxon>Sphingobacteriaceae</taxon>
        <taxon>Hufsiella</taxon>
    </lineage>
</organism>
<evidence type="ECO:0000313" key="3">
    <source>
        <dbReference type="Proteomes" id="UP000451233"/>
    </source>
</evidence>
<evidence type="ECO:0000256" key="1">
    <source>
        <dbReference type="SAM" id="SignalP"/>
    </source>
</evidence>
<reference evidence="2 3" key="1">
    <citation type="submission" date="2019-11" db="EMBL/GenBank/DDBJ databases">
        <title>Pedobacter sp. HMF7056 Genome sequencing and assembly.</title>
        <authorList>
            <person name="Kang H."/>
            <person name="Kim H."/>
            <person name="Joh K."/>
        </authorList>
    </citation>
    <scope>NUCLEOTIDE SEQUENCE [LARGE SCALE GENOMIC DNA]</scope>
    <source>
        <strain evidence="2 3">HMF7056</strain>
    </source>
</reference>
<dbReference type="NCBIfam" id="TIGR04131">
    <property type="entry name" value="Bac_Flav_CTERM"/>
    <property type="match status" value="1"/>
</dbReference>